<evidence type="ECO:0000256" key="1">
    <source>
        <dbReference type="ARBA" id="ARBA00004167"/>
    </source>
</evidence>
<dbReference type="PANTHER" id="PTHR36985">
    <property type="entry name" value="TRANSLOCATION AND ASSEMBLY MODULE SUBUNIT TAMB"/>
    <property type="match status" value="1"/>
</dbReference>
<reference evidence="6" key="2">
    <citation type="journal article" date="2020" name="Microorganisms">
        <title>Osmotic Adaptation and Compatible Solute Biosynthesis of Phototrophic Bacteria as Revealed from Genome Analyses.</title>
        <authorList>
            <person name="Imhoff J.F."/>
            <person name="Rahn T."/>
            <person name="Kunzel S."/>
            <person name="Keller A."/>
            <person name="Neulinger S.C."/>
        </authorList>
    </citation>
    <scope>NUCLEOTIDE SEQUENCE</scope>
    <source>
        <strain evidence="6">DSM 11080</strain>
    </source>
</reference>
<evidence type="ECO:0000313" key="7">
    <source>
        <dbReference type="Proteomes" id="UP001296776"/>
    </source>
</evidence>
<dbReference type="PANTHER" id="PTHR36985:SF1">
    <property type="entry name" value="TRANSLOCATION AND ASSEMBLY MODULE SUBUNIT TAMB"/>
    <property type="match status" value="1"/>
</dbReference>
<evidence type="ECO:0000256" key="2">
    <source>
        <dbReference type="ARBA" id="ARBA00022692"/>
    </source>
</evidence>
<proteinExistence type="predicted"/>
<evidence type="ECO:0000256" key="4">
    <source>
        <dbReference type="ARBA" id="ARBA00023136"/>
    </source>
</evidence>
<protein>
    <recommendedName>
        <fullName evidence="5">Translocation and assembly module TamB C-terminal domain-containing protein</fullName>
    </recommendedName>
</protein>
<keyword evidence="2" id="KW-0812">Transmembrane</keyword>
<reference evidence="6" key="1">
    <citation type="submission" date="2017-08" db="EMBL/GenBank/DDBJ databases">
        <authorList>
            <person name="Imhoff J.F."/>
            <person name="Rahn T."/>
            <person name="Kuenzel S."/>
            <person name="Neulinger S.C."/>
        </authorList>
    </citation>
    <scope>NUCLEOTIDE SEQUENCE</scope>
    <source>
        <strain evidence="6">DSM 11080</strain>
    </source>
</reference>
<dbReference type="AlphaFoldDB" id="A0AAJ0U3T1"/>
<dbReference type="RefSeq" id="WP_200345507.1">
    <property type="nucleotide sequence ID" value="NZ_NRSJ01000009.1"/>
</dbReference>
<evidence type="ECO:0000259" key="5">
    <source>
        <dbReference type="Pfam" id="PF04357"/>
    </source>
</evidence>
<gene>
    <name evidence="6" type="ORF">CKO40_07110</name>
</gene>
<organism evidence="6 7">
    <name type="scientific">Halochromatium glycolicum</name>
    <dbReference type="NCBI Taxonomy" id="85075"/>
    <lineage>
        <taxon>Bacteria</taxon>
        <taxon>Pseudomonadati</taxon>
        <taxon>Pseudomonadota</taxon>
        <taxon>Gammaproteobacteria</taxon>
        <taxon>Chromatiales</taxon>
        <taxon>Chromatiaceae</taxon>
        <taxon>Halochromatium</taxon>
    </lineage>
</organism>
<dbReference type="Proteomes" id="UP001296776">
    <property type="component" value="Unassembled WGS sequence"/>
</dbReference>
<sequence length="1150" mass="121211">MRRSHSWYWAQRVLSPAPLLLLIAAAFWVALDSEAGRGLIADTIERASAGRVRITGLSGALPFAPRVETLVLADADGPWLEAERARLTLQPGALLRGTLGIHAVDADSIELGRLPAGRDRGASRSWLPFRIEVDQLSIGRLRLNGLVAEAPALGVKGSGSVGADGRLETALRITPLDDARLDGHIDLRLEAQIGQALPSEAARGVPETASPPRQTSLSAHITAAIHEAPPLIAGLLGAEPALSFTAEQGATGWAIERATLQAAALSAVLSGTVTNDQLNLGWQLAIEDLGLLTEQAHGRLQAQGQLSGRATDPIVEALLAAEAGTETVGTGQVSGTLMLRPVTQEAALALDGDWARQPVAVQMVLRRLDTGALNLRLGDSHWAGIRVGGSLLLQPGETLPLGELHLAIDRVEVLDALLAPWLGDDPALAGRLEAGFSRRDRGALNLDLEGAALQLPDGIGIRSLNVRAEIHEPLGASRLRSEAIVAGLSTAAFAADIRLQASGPIETPTLSSKTDLQWRRPGGETPVQLVAGGILDARVRRLQLDALRLDLPGQGVRLLGPARLELGHGLEIDGLRLALRAPDPDGNPVESGRLELDGRLAPLLELEARITALPVAVAMGWLPAPLPRLTGRIDLETRLTGEPRGPFGTLSMDVRGLRYPGGLARSLPAGELRLALRLEPPMTTIDARASVGTTSRLALDGRIGAPPFDGSADLALDAQGQLDLGLLEPLLSQAGRQAAGRLALDLGIGGSLDAPRVDGRVRLREGAWRDRLLGLILTDITGALRLAGDELLIERLSARADPGTLTLSGHLGWLQPSQPVDLRLSARNASPLQLDRLQLQGDADLRLQGNLPEGRALSGSARFERIDLRIPERFPVTIATLEVEEVGERRQPPRRARRSGPANTVARSGSVGAIALDLALSAPQAITVRGRGVDALLGGDISVQGTLGDPSLLGGFNLLRGDYELAGQQLGLTRGRIGFDGASILDPSLDLEARVQAAGATAILAIEGTARTPIVRLRGEPEMPEDEVLARLLFGRSRSRLSAVQITRIGLAAASLAGIGGGGPGLLERARSGLGLNRLRIDGDTDGRDELVVQGGRYLSERIYLGARQGTRTGETWGLLRMELSPQLRLETDLGGSGGARAGAAFELEY</sequence>
<comment type="caution">
    <text evidence="6">The sequence shown here is derived from an EMBL/GenBank/DDBJ whole genome shotgun (WGS) entry which is preliminary data.</text>
</comment>
<keyword evidence="4" id="KW-0472">Membrane</keyword>
<dbReference type="InterPro" id="IPR007452">
    <property type="entry name" value="TamB_C"/>
</dbReference>
<dbReference type="GO" id="GO:0009306">
    <property type="term" value="P:protein secretion"/>
    <property type="evidence" value="ECO:0007669"/>
    <property type="project" value="InterPro"/>
</dbReference>
<name>A0AAJ0U3T1_9GAMM</name>
<evidence type="ECO:0000313" key="6">
    <source>
        <dbReference type="EMBL" id="MBK1704320.1"/>
    </source>
</evidence>
<accession>A0AAJ0U3T1</accession>
<dbReference type="Pfam" id="PF04357">
    <property type="entry name" value="TamB"/>
    <property type="match status" value="1"/>
</dbReference>
<feature type="domain" description="Translocation and assembly module TamB C-terminal" evidence="5">
    <location>
        <begin position="795"/>
        <end position="1137"/>
    </location>
</feature>
<comment type="subcellular location">
    <subcellularLocation>
        <location evidence="1">Membrane</location>
        <topology evidence="1">Single-pass membrane protein</topology>
    </subcellularLocation>
</comment>
<dbReference type="EMBL" id="NRSJ01000009">
    <property type="protein sequence ID" value="MBK1704320.1"/>
    <property type="molecule type" value="Genomic_DNA"/>
</dbReference>
<dbReference type="GO" id="GO:0097347">
    <property type="term" value="C:TAM protein secretion complex"/>
    <property type="evidence" value="ECO:0007669"/>
    <property type="project" value="TreeGrafter"/>
</dbReference>
<dbReference type="GO" id="GO:0005886">
    <property type="term" value="C:plasma membrane"/>
    <property type="evidence" value="ECO:0007669"/>
    <property type="project" value="InterPro"/>
</dbReference>
<evidence type="ECO:0000256" key="3">
    <source>
        <dbReference type="ARBA" id="ARBA00022989"/>
    </source>
</evidence>
<keyword evidence="7" id="KW-1185">Reference proteome</keyword>
<keyword evidence="3" id="KW-1133">Transmembrane helix</keyword>